<name>A0ABZ2FB46_9MICO</name>
<dbReference type="EMBL" id="CP104874">
    <property type="protein sequence ID" value="WWF04528.1"/>
    <property type="molecule type" value="Genomic_DNA"/>
</dbReference>
<accession>A0ABZ2FB46</accession>
<gene>
    <name evidence="2" type="ORF">N5P18_12645</name>
</gene>
<evidence type="ECO:0008006" key="4">
    <source>
        <dbReference type="Google" id="ProtNLM"/>
    </source>
</evidence>
<protein>
    <recommendedName>
        <fullName evidence="4">Heavy metal-binding domain-containing protein</fullName>
    </recommendedName>
</protein>
<sequence>MEAGARLAAYGAGLVVAFGASYGIAAAAVPDEVVARWSEPEPSHVDTHADAPPHEAADAADHAPTGVSLEADGYRLSPVRAPTRTGSAGTLSFRVLDAHGEPLTQYTRAHEQDLHLVVVRSDGSGYRHEHPRLDRESGTWSLPWTWDEGGTHRVYADFTPGGTPAKGVTLSRTVDVTGAYTPVAQRPSRTDEVDGYTVTIDGELEAGTATDLSVSIERDGHPVTDVQPYLGAFGHLVALREGDLAYLHVHARGEEPAAGETAGPGIDFTAETPTAGRYLLYLDFRVDDEVRTATFVIDAEEGTR</sequence>
<feature type="region of interest" description="Disordered" evidence="1">
    <location>
        <begin position="38"/>
        <end position="62"/>
    </location>
</feature>
<evidence type="ECO:0000256" key="1">
    <source>
        <dbReference type="SAM" id="MobiDB-lite"/>
    </source>
</evidence>
<keyword evidence="3" id="KW-1185">Reference proteome</keyword>
<organism evidence="2 3">
    <name type="scientific">Janibacter terrae</name>
    <dbReference type="NCBI Taxonomy" id="103817"/>
    <lineage>
        <taxon>Bacteria</taxon>
        <taxon>Bacillati</taxon>
        <taxon>Actinomycetota</taxon>
        <taxon>Actinomycetes</taxon>
        <taxon>Micrococcales</taxon>
        <taxon>Intrasporangiaceae</taxon>
        <taxon>Janibacter</taxon>
    </lineage>
</organism>
<feature type="compositionally biased region" description="Basic and acidic residues" evidence="1">
    <location>
        <begin position="38"/>
        <end position="61"/>
    </location>
</feature>
<dbReference type="Proteomes" id="UP001381003">
    <property type="component" value="Chromosome"/>
</dbReference>
<reference evidence="2 3" key="1">
    <citation type="submission" date="2022-09" db="EMBL/GenBank/DDBJ databases">
        <title>Complete genome sequence of Janibacter terrae strain COS04-44, PCL-degrading bacteria isolated from oil spilled coast.</title>
        <authorList>
            <person name="Park H."/>
            <person name="Kim J.Y."/>
            <person name="An S.H."/>
            <person name="Lee C.M."/>
            <person name="Weon H.-Y."/>
        </authorList>
    </citation>
    <scope>NUCLEOTIDE SEQUENCE [LARGE SCALE GENOMIC DNA]</scope>
    <source>
        <strain evidence="2 3">COS04-44</strain>
    </source>
</reference>
<dbReference type="RefSeq" id="WP_338537854.1">
    <property type="nucleotide sequence ID" value="NZ_CP104874.1"/>
</dbReference>
<evidence type="ECO:0000313" key="2">
    <source>
        <dbReference type="EMBL" id="WWF04528.1"/>
    </source>
</evidence>
<proteinExistence type="predicted"/>
<evidence type="ECO:0000313" key="3">
    <source>
        <dbReference type="Proteomes" id="UP001381003"/>
    </source>
</evidence>